<comment type="caution">
    <text evidence="2">The sequence shown here is derived from an EMBL/GenBank/DDBJ whole genome shotgun (WGS) entry which is preliminary data.</text>
</comment>
<dbReference type="Proteomes" id="UP000603317">
    <property type="component" value="Unassembled WGS sequence"/>
</dbReference>
<proteinExistence type="predicted"/>
<dbReference type="PANTHER" id="PTHR41339:SF1">
    <property type="entry name" value="SECRETED PROTEIN"/>
    <property type="match status" value="1"/>
</dbReference>
<dbReference type="PROSITE" id="PS51257">
    <property type="entry name" value="PROKAR_LIPOPROTEIN"/>
    <property type="match status" value="1"/>
</dbReference>
<sequence length="517" mass="52492">MTNLNRVLLLGVSALAVTGCEADEIVSPGTSGDVNVVINNPTPSPTPTPTPTGGTVTAAAGCPTINSTGGLTDSGTIAGPTGTYRICSLPAVIDADDTLPYIAGLLYALPGRVDIGADRGFASTGSSVELTIEPGVIVYGATGRSFLVANRGNQLIANGTTARPIVFTSRDNVLGLSTDASTGQWGGVVLLGRAPVSDCRTGGFNTAASPNNNPTCEQELEGTTTLTLFGGANSADSSGSLRNVQIRYSGFSLAPGRELQSLTTGGVGSGTTFENILTFNSSDDGMEFFGGSVNMKGVAVIGADDDSIDVDTGAQANMQYVVAAQRSAGGDSLIELDSPDGDFSTDARPQTVLRVANFTFLERSTGNSQAVRARGGAKLVLVNGVIDTDNETCIRIDEAVTIAADPVFNSLVGDCDAAAPFNGSSGATTAQVQSEFAAGSNNNASFTITLTAGYINGSNENGVPAFNANSLSTFFDTTTFIGAAQNAASSRFGNWTCNSSILGFGSANGNCTGLPVY</sequence>
<name>A0ABQ1F4D7_9SPHN</name>
<dbReference type="PANTHER" id="PTHR41339">
    <property type="entry name" value="LIPL48"/>
    <property type="match status" value="1"/>
</dbReference>
<evidence type="ECO:0000313" key="3">
    <source>
        <dbReference type="Proteomes" id="UP000603317"/>
    </source>
</evidence>
<protein>
    <recommendedName>
        <fullName evidence="4">Lipoprotein</fullName>
    </recommendedName>
</protein>
<feature type="chain" id="PRO_5045715197" description="Lipoprotein" evidence="1">
    <location>
        <begin position="23"/>
        <end position="517"/>
    </location>
</feature>
<reference evidence="3" key="1">
    <citation type="journal article" date="2019" name="Int. J. Syst. Evol. Microbiol.">
        <title>The Global Catalogue of Microorganisms (GCM) 10K type strain sequencing project: providing services to taxonomists for standard genome sequencing and annotation.</title>
        <authorList>
            <consortium name="The Broad Institute Genomics Platform"/>
            <consortium name="The Broad Institute Genome Sequencing Center for Infectious Disease"/>
            <person name="Wu L."/>
            <person name="Ma J."/>
        </authorList>
    </citation>
    <scope>NUCLEOTIDE SEQUENCE [LARGE SCALE GENOMIC DNA]</scope>
    <source>
        <strain evidence="3">CGMCC 1.15297</strain>
    </source>
</reference>
<evidence type="ECO:0008006" key="4">
    <source>
        <dbReference type="Google" id="ProtNLM"/>
    </source>
</evidence>
<organism evidence="2 3">
    <name type="scientific">Blastomonas marina</name>
    <dbReference type="NCBI Taxonomy" id="1867408"/>
    <lineage>
        <taxon>Bacteria</taxon>
        <taxon>Pseudomonadati</taxon>
        <taxon>Pseudomonadota</taxon>
        <taxon>Alphaproteobacteria</taxon>
        <taxon>Sphingomonadales</taxon>
        <taxon>Sphingomonadaceae</taxon>
        <taxon>Blastomonas</taxon>
    </lineage>
</organism>
<feature type="signal peptide" evidence="1">
    <location>
        <begin position="1"/>
        <end position="22"/>
    </location>
</feature>
<keyword evidence="3" id="KW-1185">Reference proteome</keyword>
<evidence type="ECO:0000313" key="2">
    <source>
        <dbReference type="EMBL" id="GFZ98903.1"/>
    </source>
</evidence>
<evidence type="ECO:0000256" key="1">
    <source>
        <dbReference type="SAM" id="SignalP"/>
    </source>
</evidence>
<keyword evidence="1" id="KW-0732">Signal</keyword>
<dbReference type="EMBL" id="BMID01000001">
    <property type="protein sequence ID" value="GFZ98903.1"/>
    <property type="molecule type" value="Genomic_DNA"/>
</dbReference>
<accession>A0ABQ1F4D7</accession>
<gene>
    <name evidence="2" type="ORF">GCM10010923_03930</name>
</gene>
<dbReference type="RefSeq" id="WP_188641106.1">
    <property type="nucleotide sequence ID" value="NZ_BMID01000001.1"/>
</dbReference>